<keyword evidence="9" id="KW-0406">Ion transport</keyword>
<dbReference type="Pfam" id="PF07715">
    <property type="entry name" value="Plug"/>
    <property type="match status" value="1"/>
</dbReference>
<dbReference type="GO" id="GO:0015891">
    <property type="term" value="P:siderophore transport"/>
    <property type="evidence" value="ECO:0007669"/>
    <property type="project" value="InterPro"/>
</dbReference>
<dbReference type="AlphaFoldDB" id="D0KYA7"/>
<reference evidence="19 20" key="1">
    <citation type="submission" date="2009-10" db="EMBL/GenBank/DDBJ databases">
        <title>Complete sequence of Halothiobacillus neapolitanus c2.</title>
        <authorList>
            <consortium name="US DOE Joint Genome Institute"/>
            <person name="Lucas S."/>
            <person name="Copeland A."/>
            <person name="Lapidus A."/>
            <person name="Glavina del Rio T."/>
            <person name="Tice H."/>
            <person name="Bruce D."/>
            <person name="Goodwin L."/>
            <person name="Pitluck S."/>
            <person name="Davenport K."/>
            <person name="Brettin T."/>
            <person name="Detter J.C."/>
            <person name="Han C."/>
            <person name="Tapia R."/>
            <person name="Larimer F."/>
            <person name="Land M."/>
            <person name="Hauser L."/>
            <person name="Kyrpides N."/>
            <person name="Mikhailova N."/>
            <person name="Kerfeld C."/>
            <person name="Cannon G."/>
            <person name="Heinhort S."/>
        </authorList>
    </citation>
    <scope>NUCLEOTIDE SEQUENCE [LARGE SCALE GENOMIC DNA]</scope>
    <source>
        <strain evidence="20">ATCC 23641 / c2</strain>
    </source>
</reference>
<dbReference type="HOGENOM" id="CLU_008287_9_1_6"/>
<dbReference type="InterPro" id="IPR000531">
    <property type="entry name" value="Beta-barrel_TonB"/>
</dbReference>
<comment type="subcellular location">
    <subcellularLocation>
        <location evidence="1 14">Cell outer membrane</location>
        <topology evidence="1 14">Multi-pass membrane protein</topology>
    </subcellularLocation>
</comment>
<dbReference type="GO" id="GO:0009279">
    <property type="term" value="C:cell outer membrane"/>
    <property type="evidence" value="ECO:0007669"/>
    <property type="project" value="UniProtKB-SubCell"/>
</dbReference>
<feature type="signal peptide" evidence="16">
    <location>
        <begin position="1"/>
        <end position="26"/>
    </location>
</feature>
<dbReference type="STRING" id="555778.Hneap_0576"/>
<evidence type="ECO:0000256" key="3">
    <source>
        <dbReference type="ARBA" id="ARBA00022448"/>
    </source>
</evidence>
<dbReference type="InterPro" id="IPR039426">
    <property type="entry name" value="TonB-dep_rcpt-like"/>
</dbReference>
<evidence type="ECO:0000256" key="12">
    <source>
        <dbReference type="ARBA" id="ARBA00023170"/>
    </source>
</evidence>
<evidence type="ECO:0000313" key="20">
    <source>
        <dbReference type="Proteomes" id="UP000009102"/>
    </source>
</evidence>
<dbReference type="GO" id="GO:0038023">
    <property type="term" value="F:signaling receptor activity"/>
    <property type="evidence" value="ECO:0007669"/>
    <property type="project" value="InterPro"/>
</dbReference>
<keyword evidence="12 19" id="KW-0675">Receptor</keyword>
<keyword evidence="20" id="KW-1185">Reference proteome</keyword>
<dbReference type="InterPro" id="IPR010105">
    <property type="entry name" value="TonB_sidphr_rcpt"/>
</dbReference>
<evidence type="ECO:0000256" key="4">
    <source>
        <dbReference type="ARBA" id="ARBA00022452"/>
    </source>
</evidence>
<dbReference type="KEGG" id="hna:Hneap_0576"/>
<dbReference type="Pfam" id="PF00593">
    <property type="entry name" value="TonB_dep_Rec_b-barrel"/>
    <property type="match status" value="1"/>
</dbReference>
<evidence type="ECO:0000259" key="18">
    <source>
        <dbReference type="Pfam" id="PF07715"/>
    </source>
</evidence>
<organism evidence="19 20">
    <name type="scientific">Halothiobacillus neapolitanus (strain ATCC 23641 / DSM 15147 / CIP 104769 / NCIMB 8539 / c2)</name>
    <name type="common">Thiobacillus neapolitanus</name>
    <dbReference type="NCBI Taxonomy" id="555778"/>
    <lineage>
        <taxon>Bacteria</taxon>
        <taxon>Pseudomonadati</taxon>
        <taxon>Pseudomonadota</taxon>
        <taxon>Gammaproteobacteria</taxon>
        <taxon>Chromatiales</taxon>
        <taxon>Halothiobacillaceae</taxon>
        <taxon>Halothiobacillus</taxon>
    </lineage>
</organism>
<gene>
    <name evidence="19" type="ordered locus">Hneap_0576</name>
</gene>
<evidence type="ECO:0000256" key="5">
    <source>
        <dbReference type="ARBA" id="ARBA00022496"/>
    </source>
</evidence>
<accession>D0KYA7</accession>
<evidence type="ECO:0000256" key="14">
    <source>
        <dbReference type="PROSITE-ProRule" id="PRU01360"/>
    </source>
</evidence>
<evidence type="ECO:0000256" key="6">
    <source>
        <dbReference type="ARBA" id="ARBA00022692"/>
    </source>
</evidence>
<dbReference type="CDD" id="cd01347">
    <property type="entry name" value="ligand_gated_channel"/>
    <property type="match status" value="1"/>
</dbReference>
<keyword evidence="13 14" id="KW-0998">Cell outer membrane</keyword>
<dbReference type="RefSeq" id="WP_012823466.1">
    <property type="nucleotide sequence ID" value="NC_013422.1"/>
</dbReference>
<keyword evidence="3 14" id="KW-0813">Transport</keyword>
<keyword evidence="5" id="KW-0410">Iron transport</keyword>
<feature type="domain" description="TonB-dependent receptor-like beta-barrel" evidence="17">
    <location>
        <begin position="267"/>
        <end position="722"/>
    </location>
</feature>
<keyword evidence="10 15" id="KW-0798">TonB box</keyword>
<dbReference type="NCBIfam" id="NF007349">
    <property type="entry name" value="PRK09840.1"/>
    <property type="match status" value="1"/>
</dbReference>
<evidence type="ECO:0000256" key="7">
    <source>
        <dbReference type="ARBA" id="ARBA00022729"/>
    </source>
</evidence>
<dbReference type="PROSITE" id="PS52016">
    <property type="entry name" value="TONB_DEPENDENT_REC_3"/>
    <property type="match status" value="1"/>
</dbReference>
<dbReference type="Gene3D" id="2.170.130.10">
    <property type="entry name" value="TonB-dependent receptor, plug domain"/>
    <property type="match status" value="1"/>
</dbReference>
<dbReference type="SUPFAM" id="SSF56935">
    <property type="entry name" value="Porins"/>
    <property type="match status" value="1"/>
</dbReference>
<dbReference type="PANTHER" id="PTHR32552:SF89">
    <property type="entry name" value="CATECHOLATE SIDEROPHORE RECEPTOR FIU"/>
    <property type="match status" value="1"/>
</dbReference>
<dbReference type="PANTHER" id="PTHR32552">
    <property type="entry name" value="FERRICHROME IRON RECEPTOR-RELATED"/>
    <property type="match status" value="1"/>
</dbReference>
<dbReference type="EMBL" id="CP001801">
    <property type="protein sequence ID" value="ACX95430.1"/>
    <property type="molecule type" value="Genomic_DNA"/>
</dbReference>
<evidence type="ECO:0000256" key="1">
    <source>
        <dbReference type="ARBA" id="ARBA00004571"/>
    </source>
</evidence>
<keyword evidence="6 14" id="KW-0812">Transmembrane</keyword>
<evidence type="ECO:0000256" key="10">
    <source>
        <dbReference type="ARBA" id="ARBA00023077"/>
    </source>
</evidence>
<dbReference type="GO" id="GO:0015344">
    <property type="term" value="F:siderophore uptake transmembrane transporter activity"/>
    <property type="evidence" value="ECO:0007669"/>
    <property type="project" value="TreeGrafter"/>
</dbReference>
<dbReference type="InterPro" id="IPR012910">
    <property type="entry name" value="Plug_dom"/>
</dbReference>
<evidence type="ECO:0000313" key="19">
    <source>
        <dbReference type="EMBL" id="ACX95430.1"/>
    </source>
</evidence>
<evidence type="ECO:0000256" key="2">
    <source>
        <dbReference type="ARBA" id="ARBA00009810"/>
    </source>
</evidence>
<dbReference type="InterPro" id="IPR036942">
    <property type="entry name" value="Beta-barrel_TonB_sf"/>
</dbReference>
<feature type="domain" description="TonB-dependent receptor plug" evidence="18">
    <location>
        <begin position="59"/>
        <end position="159"/>
    </location>
</feature>
<dbReference type="NCBIfam" id="TIGR01783">
    <property type="entry name" value="TonB-siderophor"/>
    <property type="match status" value="1"/>
</dbReference>
<protein>
    <submittedName>
        <fullName evidence="19">TonB-dependent siderophore receptor</fullName>
    </submittedName>
</protein>
<keyword evidence="4 14" id="KW-1134">Transmembrane beta strand</keyword>
<evidence type="ECO:0000259" key="17">
    <source>
        <dbReference type="Pfam" id="PF00593"/>
    </source>
</evidence>
<evidence type="ECO:0000256" key="8">
    <source>
        <dbReference type="ARBA" id="ARBA00023004"/>
    </source>
</evidence>
<feature type="chain" id="PRO_5003010046" evidence="16">
    <location>
        <begin position="27"/>
        <end position="754"/>
    </location>
</feature>
<proteinExistence type="inferred from homology"/>
<comment type="similarity">
    <text evidence="2 14 15">Belongs to the TonB-dependent receptor family.</text>
</comment>
<evidence type="ECO:0000256" key="11">
    <source>
        <dbReference type="ARBA" id="ARBA00023136"/>
    </source>
</evidence>
<keyword evidence="8" id="KW-0408">Iron</keyword>
<dbReference type="eggNOG" id="COG4774">
    <property type="taxonomic scope" value="Bacteria"/>
</dbReference>
<keyword evidence="7 16" id="KW-0732">Signal</keyword>
<name>D0KYA7_HALNC</name>
<sequence>MIRSKKHEAAVVFLALGSAPLGVAHADNVALPTVNVSGKSERNDIKVDQLSSPKFSQPLVDTPQTITIIDQALIKQQGATTLTEALRNTPGVSTFYLGENGNTTTGDSVYMRGYDASSSIYVDGVQDLGAISRDMFNIEQVEVIKGASGTDYGVSSPSGSINLVTKQANMRDSTAGSLELGQSYARATADVNRALDGVKGGAVRINVMGQKADVAGRDSIENNRGGVAASVALGLGTANRLWFDAMYLKQNNVPDGGVPTIGLPGYTSPDSKRPFLANAPAVDPSNFYGTDSDYQKVTSSRYTLTLEHDFNPNTTLRNVTRWAQTQNDYLLTAFMGSAANWLTPDPSNPSTWTIARSLPTFLNQQNTILTNQTSLKTNLQTGSIQHDALVGVEFTRSKQNNLSYATQGAWPAANLYAPDPDVTGLTWDLNGGHAEGLSNTAAIYAFDTAHLTDRWLVTGGVRLDHYRTSYNSVQACGVGRGAPACTGGAATGTLVNAADLSTSGNAVSWKLGTVYKITPDSSVYVNYANAQLPPGSANFQLSSNANSANNPDYAPQKTKTIEAGAKWDALDGRLGLAAAVYQTEVLNGIVQDPVSLQYYQTGKQRVQGVELSAVGNITPDWQINAGWTLMDTKVTSGSAVGNDPDDYQLNYTPRTAFTSWTSYRVTPKLTIGGGPRYTSMLQRGKDGAVGTPQYADSYWVVDAMASYQLTKAMSLQLNVYNLFNKEYVAAINKSGYRYTPGAPRTVRLTAAVKF</sequence>
<keyword evidence="11 14" id="KW-0472">Membrane</keyword>
<dbReference type="Proteomes" id="UP000009102">
    <property type="component" value="Chromosome"/>
</dbReference>
<evidence type="ECO:0000256" key="13">
    <source>
        <dbReference type="ARBA" id="ARBA00023237"/>
    </source>
</evidence>
<evidence type="ECO:0000256" key="15">
    <source>
        <dbReference type="RuleBase" id="RU003357"/>
    </source>
</evidence>
<dbReference type="OrthoDB" id="9790771at2"/>
<evidence type="ECO:0000256" key="9">
    <source>
        <dbReference type="ARBA" id="ARBA00023065"/>
    </source>
</evidence>
<dbReference type="Gene3D" id="2.40.170.20">
    <property type="entry name" value="TonB-dependent receptor, beta-barrel domain"/>
    <property type="match status" value="1"/>
</dbReference>
<dbReference type="FunFam" id="2.170.130.10:FF:000001">
    <property type="entry name" value="Catecholate siderophore TonB-dependent receptor"/>
    <property type="match status" value="1"/>
</dbReference>
<dbReference type="InterPro" id="IPR037066">
    <property type="entry name" value="Plug_dom_sf"/>
</dbReference>
<evidence type="ECO:0000256" key="16">
    <source>
        <dbReference type="SAM" id="SignalP"/>
    </source>
</evidence>